<evidence type="ECO:0000313" key="1">
    <source>
        <dbReference type="EMBL" id="KAH7857127.1"/>
    </source>
</evidence>
<keyword evidence="2" id="KW-1185">Reference proteome</keyword>
<sequence>MQLNRIRDTFLVVGPTHPKGSSSTFRNRVSIRSPQKMAPQARPSRTSQGANDSRSPSNNLWVGNLSTEVTDSDLMVLFSKYGAVDSVSSYPSRSYAFVYFKRVEDAKKALEALHGTYLRGNSLKIEFARPAKPCKSLWVSGVGPSVTKETLEAEFLKFGEIEEFKFLRDRNTAYIDYLRLEDASQALKVMNGKQIGGNQIRVDFLRSQTIRREPGADYRDVKEGQFLSRDMARLEADADHSEPTHSGFKRQQHAQSFGGQKGDEQPSNVLWIAYPPAVQVDEQMLHNALILFGEIESINSFPGSSFVEFRSVDEARRAKEGLQGRLFNDSRISIWYATSEIARSKDYPGFHPGMKGPLPDAFFNEPPLDHNRPMVPNALSRPATSRGILGPNRGVRPLGPQGSFEPLLSAPDFNDLTALHNFPDAIPSSMMGGPNWKISPPIPGMLPSPSQVAKPPIRPVSGTWDVFDANQFQRESKRPRIDNLPVYDSPFPSKKMDDRDWGLDRPYGLGPEVGGGASGPAREKNLYSPATVRMMTRGTGQGNRDHEIWRGVIAKGGTSVCNARCVAVGKGIESEIPEVVNCSARTGLDMLTKHYAEATGCSVVFFLPDSEEDFAPYTDFLRYLGGKDRAGVAKFNDGTTLFLVPPSDFLSKVLQISGPPRLYGVVLKFPQHAPSNSPSVHPQIFQSQYPDVQEIPPQIEYTGMQHRVENAMHMDYNRVLHRESLPTTSQHAPSTKDSIPVHPAPSLNAAAVSQAGVTLTPELIATLASLLPSSAKSSDPETTQPSLASSSVRPELGNATLPQSWTHNRQGYEQIGHSLHQEENQYNSQQFAQLQAYSSGLNTSTDSTLGVTGNSQVQDPAFHLPQQGAGSSRLLTNYGMPLQSGQLPLPAQVDRQYQYEEVHQNMQKGFGMAHGKDSVVSYGSSAYNGPANSLSNNQVHGSAATQAHTAMPLGVDKGNPQLPNQVQQLQSALSGSSQGTLESEVDKNQRYQSTLQFAANLLLQIQQQQQQQTNTQVGQESANQ</sequence>
<protein>
    <submittedName>
        <fullName evidence="1">Uncharacterized protein</fullName>
    </submittedName>
</protein>
<dbReference type="EMBL" id="CM037153">
    <property type="protein sequence ID" value="KAH7857127.1"/>
    <property type="molecule type" value="Genomic_DNA"/>
</dbReference>
<comment type="caution">
    <text evidence="1">The sequence shown here is derived from an EMBL/GenBank/DDBJ whole genome shotgun (WGS) entry which is preliminary data.</text>
</comment>
<accession>A0ACB7YUH0</accession>
<name>A0ACB7YUH0_9ERIC</name>
<reference evidence="1 2" key="1">
    <citation type="journal article" date="2021" name="Hortic Res">
        <title>High-quality reference genome and annotation aids understanding of berry development for evergreen blueberry (Vaccinium darrowii).</title>
        <authorList>
            <person name="Yu J."/>
            <person name="Hulse-Kemp A.M."/>
            <person name="Babiker E."/>
            <person name="Staton M."/>
        </authorList>
    </citation>
    <scope>NUCLEOTIDE SEQUENCE [LARGE SCALE GENOMIC DNA]</scope>
    <source>
        <strain evidence="2">cv. NJ 8807/NJ 8810</strain>
        <tissue evidence="1">Young leaf</tissue>
    </source>
</reference>
<proteinExistence type="predicted"/>
<dbReference type="Proteomes" id="UP000828048">
    <property type="component" value="Chromosome 3"/>
</dbReference>
<organism evidence="1 2">
    <name type="scientific">Vaccinium darrowii</name>
    <dbReference type="NCBI Taxonomy" id="229202"/>
    <lineage>
        <taxon>Eukaryota</taxon>
        <taxon>Viridiplantae</taxon>
        <taxon>Streptophyta</taxon>
        <taxon>Embryophyta</taxon>
        <taxon>Tracheophyta</taxon>
        <taxon>Spermatophyta</taxon>
        <taxon>Magnoliopsida</taxon>
        <taxon>eudicotyledons</taxon>
        <taxon>Gunneridae</taxon>
        <taxon>Pentapetalae</taxon>
        <taxon>asterids</taxon>
        <taxon>Ericales</taxon>
        <taxon>Ericaceae</taxon>
        <taxon>Vaccinioideae</taxon>
        <taxon>Vaccinieae</taxon>
        <taxon>Vaccinium</taxon>
    </lineage>
</organism>
<evidence type="ECO:0000313" key="2">
    <source>
        <dbReference type="Proteomes" id="UP000828048"/>
    </source>
</evidence>
<gene>
    <name evidence="1" type="ORF">Vadar_009274</name>
</gene>